<feature type="domain" description="DNA-directed RNA polymerase subunit 2 hybrid-binding" evidence="7">
    <location>
        <begin position="1"/>
        <end position="71"/>
    </location>
</feature>
<keyword evidence="4 8" id="KW-0808">Transferase</keyword>
<dbReference type="Proteomes" id="UP000012065">
    <property type="component" value="Unassembled WGS sequence"/>
</dbReference>
<evidence type="ECO:0000313" key="8">
    <source>
        <dbReference type="EMBL" id="CCO29560.1"/>
    </source>
</evidence>
<sequence>MIELLAGKAGVLSGSLQYGTAFGGSKVEDMSRILIDYGFSYAGKDMLTSGITGEPMECYVYFGPIYYQKLKVHVPSLRVNLLRVAPVMEAFV</sequence>
<evidence type="ECO:0000259" key="7">
    <source>
        <dbReference type="Pfam" id="PF00562"/>
    </source>
</evidence>
<evidence type="ECO:0000256" key="2">
    <source>
        <dbReference type="ARBA" id="ARBA00012418"/>
    </source>
</evidence>
<dbReference type="GO" id="GO:0032549">
    <property type="term" value="F:ribonucleoside binding"/>
    <property type="evidence" value="ECO:0007669"/>
    <property type="project" value="InterPro"/>
</dbReference>
<dbReference type="Gene3D" id="2.40.270.10">
    <property type="entry name" value="DNA-directed RNA polymerase, subunit 2, domain 6"/>
    <property type="match status" value="1"/>
</dbReference>
<dbReference type="HOGENOM" id="CLU_2414821_0_0_1"/>
<evidence type="ECO:0000256" key="4">
    <source>
        <dbReference type="ARBA" id="ARBA00022679"/>
    </source>
</evidence>
<protein>
    <recommendedName>
        <fullName evidence="2">DNA-directed RNA polymerase</fullName>
        <ecNumber evidence="2">2.7.7.6</ecNumber>
    </recommendedName>
</protein>
<dbReference type="InterPro" id="IPR015712">
    <property type="entry name" value="DNA-dir_RNA_pol_su2"/>
</dbReference>
<dbReference type="GO" id="GO:0006351">
    <property type="term" value="P:DNA-templated transcription"/>
    <property type="evidence" value="ECO:0007669"/>
    <property type="project" value="InterPro"/>
</dbReference>
<comment type="caution">
    <text evidence="8">The sequence shown here is derived from an EMBL/GenBank/DDBJ whole genome shotgun (WGS) entry which is preliminary data.</text>
</comment>
<reference evidence="8 9" key="1">
    <citation type="journal article" date="2013" name="J. Biotechnol.">
        <title>Establishment and interpretation of the genome sequence of the phytopathogenic fungus Rhizoctonia solani AG1-IB isolate 7/3/14.</title>
        <authorList>
            <person name="Wibberg D.W."/>
            <person name="Jelonek L.J."/>
            <person name="Rupp O.R."/>
            <person name="Hennig M.H."/>
            <person name="Eikmeyer F.E."/>
            <person name="Goesmann A.G."/>
            <person name="Hartmann A.H."/>
            <person name="Borriss R.B."/>
            <person name="Grosch R.G."/>
            <person name="Puehler A.P."/>
            <person name="Schlueter A.S."/>
        </authorList>
    </citation>
    <scope>NUCLEOTIDE SEQUENCE [LARGE SCALE GENOMIC DNA]</scope>
    <source>
        <strain evidence="9">AG1-IB / isolate 7/3/14</strain>
    </source>
</reference>
<accession>M5BSU9</accession>
<dbReference type="GO" id="GO:0003677">
    <property type="term" value="F:DNA binding"/>
    <property type="evidence" value="ECO:0007669"/>
    <property type="project" value="InterPro"/>
</dbReference>
<proteinExistence type="inferred from homology"/>
<keyword evidence="6" id="KW-0804">Transcription</keyword>
<evidence type="ECO:0000256" key="1">
    <source>
        <dbReference type="ARBA" id="ARBA00006835"/>
    </source>
</evidence>
<dbReference type="SUPFAM" id="SSF64484">
    <property type="entry name" value="beta and beta-prime subunits of DNA dependent RNA-polymerase"/>
    <property type="match status" value="1"/>
</dbReference>
<dbReference type="GO" id="GO:0003899">
    <property type="term" value="F:DNA-directed RNA polymerase activity"/>
    <property type="evidence" value="ECO:0007669"/>
    <property type="project" value="UniProtKB-EC"/>
</dbReference>
<evidence type="ECO:0000256" key="5">
    <source>
        <dbReference type="ARBA" id="ARBA00022695"/>
    </source>
</evidence>
<dbReference type="AlphaFoldDB" id="M5BSU9"/>
<dbReference type="GO" id="GO:0000428">
    <property type="term" value="C:DNA-directed RNA polymerase complex"/>
    <property type="evidence" value="ECO:0007669"/>
    <property type="project" value="UniProtKB-KW"/>
</dbReference>
<dbReference type="Pfam" id="PF00562">
    <property type="entry name" value="RNA_pol_Rpb2_6"/>
    <property type="match status" value="1"/>
</dbReference>
<dbReference type="InterPro" id="IPR037033">
    <property type="entry name" value="DNA-dir_RNAP_su2_hyb_sf"/>
</dbReference>
<organism evidence="8 9">
    <name type="scientific">Thanatephorus cucumeris (strain AG1-IB / isolate 7/3/14)</name>
    <name type="common">Lettuce bottom rot fungus</name>
    <name type="synonym">Rhizoctonia solani</name>
    <dbReference type="NCBI Taxonomy" id="1108050"/>
    <lineage>
        <taxon>Eukaryota</taxon>
        <taxon>Fungi</taxon>
        <taxon>Dikarya</taxon>
        <taxon>Basidiomycota</taxon>
        <taxon>Agaricomycotina</taxon>
        <taxon>Agaricomycetes</taxon>
        <taxon>Cantharellales</taxon>
        <taxon>Ceratobasidiaceae</taxon>
        <taxon>Rhizoctonia</taxon>
        <taxon>Rhizoctonia solani AG-1</taxon>
    </lineage>
</organism>
<dbReference type="InterPro" id="IPR007120">
    <property type="entry name" value="DNA-dir_RNAP_su2_dom"/>
</dbReference>
<evidence type="ECO:0000256" key="6">
    <source>
        <dbReference type="ARBA" id="ARBA00023163"/>
    </source>
</evidence>
<dbReference type="EMBL" id="CAOJ01005073">
    <property type="protein sequence ID" value="CCO29560.1"/>
    <property type="molecule type" value="Genomic_DNA"/>
</dbReference>
<dbReference type="EC" id="2.7.7.6" evidence="2"/>
<name>M5BSU9_THACB</name>
<keyword evidence="5 8" id="KW-0548">Nucleotidyltransferase</keyword>
<comment type="similarity">
    <text evidence="1">Belongs to the RNA polymerase beta chain family.</text>
</comment>
<keyword evidence="3 8" id="KW-0240">DNA-directed RNA polymerase</keyword>
<dbReference type="PANTHER" id="PTHR20856">
    <property type="entry name" value="DNA-DIRECTED RNA POLYMERASE I SUBUNIT 2"/>
    <property type="match status" value="1"/>
</dbReference>
<evidence type="ECO:0000256" key="3">
    <source>
        <dbReference type="ARBA" id="ARBA00022478"/>
    </source>
</evidence>
<gene>
    <name evidence="8" type="primary">COP1</name>
    <name evidence="8" type="ORF">BN14_03576</name>
</gene>
<evidence type="ECO:0000313" key="9">
    <source>
        <dbReference type="Proteomes" id="UP000012065"/>
    </source>
</evidence>